<dbReference type="InterPro" id="IPR050628">
    <property type="entry name" value="SNF2_RAD54_helicase_TF"/>
</dbReference>
<dbReference type="GO" id="GO:0004386">
    <property type="term" value="F:helicase activity"/>
    <property type="evidence" value="ECO:0007669"/>
    <property type="project" value="UniProtKB-KW"/>
</dbReference>
<dbReference type="InterPro" id="IPR038718">
    <property type="entry name" value="SNF2-like_sf"/>
</dbReference>
<dbReference type="GO" id="GO:0005524">
    <property type="term" value="F:ATP binding"/>
    <property type="evidence" value="ECO:0007669"/>
    <property type="project" value="UniProtKB-KW"/>
</dbReference>
<dbReference type="GO" id="GO:0016787">
    <property type="term" value="F:hydrolase activity"/>
    <property type="evidence" value="ECO:0007669"/>
    <property type="project" value="UniProtKB-KW"/>
</dbReference>
<sequence length="1198" mass="135051">MGEPSKANDDSDMTDMQAPVPETAQVSDEAMIDYDDHVQHEIDTPPSHVEEHVQHESNSLLGPESDPIQPDDPDSLFIPEIEPTPLRNSNPSVVSESDPTAASASQSLFIPETDSAPSSNSDPFPTPESDATPSGTSHPHPSSDDTIAPQNLGFPAPTKPPSTTSTAQLRDRIRSRQQKLKDKKRPTAIQTGPNLPHTIAPTESCHPEDDDKADIRAAEIFEEKMRYYDNVKKANNGSLPFRLEIEQLKLQLAETARRKKRARDIAKAIEDDSIDPAVPRMFDIEQDVEEDELFDTDFVQPRTRKEVCMQDTELQSMMTAIDAMNDNPKRKRKRKTVGGRADVTLGKITKSGKRSNKKQKLIDDGAQKATSLLYSNVFTEQAAPDAPEQPFFTSRTKIQALKELVASVPIEDEKQARSDATILMKATRQFSRNAVKPDAKSGLWSVKGMKTTLKAYQVLGTGFMRQRENATEEPRGGILADQMGLGKTLMTLANIHDGRPPKGSGRPRTTLIVASPALLTQWKSEIEKHSSTELKIMRYGAGTRDSFNASSEILKGHDIVLTTYNEVMLSHPKTEPPESCETEDQEKAWWQETWEQRGALHRVHFLRIVLDEAHAIKNHMSRTSIACRALQADHKWTLSGTPILNSLTELYPYFKFLGVPLTGSFEDFKDDYCNPNSQERLLVRLSQFMIRRTHANTIMGAPIVKLPQAHQATYWCKFNPVERCIYEIVRSRFIKRTQTIIKNKGLKKSYYNIYVMFLRLRQLTAHILMLQFVIRDLLELEDIEHIKQVLHQHTVDSNTQSRSTIIAVRKQLQKIADEEKKKKCDDLKANKEGKGQDQNSITDEEEEDEEEDEEEEPKLDDRFEAGGNFGKDYNFGPFLSSLQTGKSWERAKKTAKCSACGKKPQQPMLTSCGHLICAEPCYSEACVEAAEQGEENPVCKTCGVIPTSIIACDMETDPQDIPASGTRSNGKKKKNKGRKRIDREDIAHDWLASLDDDVLPSAKTIAVKSQIMNWIKENPKVKIIVYTQFLAMIQILRRVCQKEGWNAIQYHGKMSLTARNNAIQSFGRKEDDVRIMLASMQCGGLGLNLTMASKVIFIDPWWNSGAEQQAFCRVFRIGQKEKTFMSRLCVQNTIDNRIIEIQERKEKELERVMKEGGRPVQGINIHKLIEMFVGEIGEGVDDDASTMADDEMEDLQLL</sequence>
<keyword evidence="4" id="KW-0067">ATP-binding</keyword>
<dbReference type="GO" id="GO:0006281">
    <property type="term" value="P:DNA repair"/>
    <property type="evidence" value="ECO:0007669"/>
    <property type="project" value="TreeGrafter"/>
</dbReference>
<dbReference type="Pfam" id="PF00176">
    <property type="entry name" value="SNF2-rel_dom"/>
    <property type="match status" value="1"/>
</dbReference>
<keyword evidence="3" id="KW-0347">Helicase</keyword>
<evidence type="ECO:0000256" key="4">
    <source>
        <dbReference type="ARBA" id="ARBA00022840"/>
    </source>
</evidence>
<feature type="coiled-coil region" evidence="5">
    <location>
        <begin position="245"/>
        <end position="272"/>
    </location>
</feature>
<keyword evidence="5" id="KW-0175">Coiled coil</keyword>
<keyword evidence="2" id="KW-0378">Hydrolase</keyword>
<dbReference type="Gene3D" id="3.40.50.10810">
    <property type="entry name" value="Tandem AAA-ATPase domain"/>
    <property type="match status" value="1"/>
</dbReference>
<name>W6Y6Z0_COCC2</name>
<dbReference type="PROSITE" id="PS51192">
    <property type="entry name" value="HELICASE_ATP_BIND_1"/>
    <property type="match status" value="1"/>
</dbReference>
<feature type="region of interest" description="Disordered" evidence="6">
    <location>
        <begin position="826"/>
        <end position="866"/>
    </location>
</feature>
<protein>
    <submittedName>
        <fullName evidence="9">Uncharacterized protein</fullName>
    </submittedName>
</protein>
<dbReference type="PANTHER" id="PTHR45626:SF17">
    <property type="entry name" value="HELICASE-LIKE TRANSCRIPTION FACTOR"/>
    <property type="match status" value="1"/>
</dbReference>
<proteinExistence type="predicted"/>
<dbReference type="eggNOG" id="KOG1001">
    <property type="taxonomic scope" value="Eukaryota"/>
</dbReference>
<dbReference type="GeneID" id="19147589"/>
<evidence type="ECO:0000313" key="9">
    <source>
        <dbReference type="EMBL" id="EUC35347.1"/>
    </source>
</evidence>
<feature type="compositionally biased region" description="Basic and acidic residues" evidence="6">
    <location>
        <begin position="826"/>
        <end position="835"/>
    </location>
</feature>
<dbReference type="CDD" id="cd18008">
    <property type="entry name" value="DEXDc_SHPRH-like"/>
    <property type="match status" value="1"/>
</dbReference>
<feature type="compositionally biased region" description="Basic and acidic residues" evidence="6">
    <location>
        <begin position="34"/>
        <end position="55"/>
    </location>
</feature>
<dbReference type="Proteomes" id="UP000053841">
    <property type="component" value="Unassembled WGS sequence"/>
</dbReference>
<accession>W6Y6Z0</accession>
<dbReference type="Pfam" id="PF00271">
    <property type="entry name" value="Helicase_C"/>
    <property type="match status" value="1"/>
</dbReference>
<dbReference type="CDD" id="cd18793">
    <property type="entry name" value="SF2_C_SNF"/>
    <property type="match status" value="1"/>
</dbReference>
<dbReference type="InterPro" id="IPR014001">
    <property type="entry name" value="Helicase_ATP-bd"/>
</dbReference>
<dbReference type="Gene3D" id="3.40.50.300">
    <property type="entry name" value="P-loop containing nucleotide triphosphate hydrolases"/>
    <property type="match status" value="1"/>
</dbReference>
<feature type="region of interest" description="Disordered" evidence="6">
    <location>
        <begin position="956"/>
        <end position="980"/>
    </location>
</feature>
<feature type="region of interest" description="Disordered" evidence="6">
    <location>
        <begin position="1"/>
        <end position="210"/>
    </location>
</feature>
<dbReference type="STRING" id="930089.W6Y6Z0"/>
<keyword evidence="1" id="KW-0547">Nucleotide-binding</keyword>
<evidence type="ECO:0000313" key="10">
    <source>
        <dbReference type="Proteomes" id="UP000053841"/>
    </source>
</evidence>
<evidence type="ECO:0000259" key="8">
    <source>
        <dbReference type="PROSITE" id="PS51194"/>
    </source>
</evidence>
<dbReference type="InterPro" id="IPR049730">
    <property type="entry name" value="SNF2/RAD54-like_C"/>
</dbReference>
<feature type="compositionally biased region" description="Polar residues" evidence="6">
    <location>
        <begin position="86"/>
        <end position="108"/>
    </location>
</feature>
<feature type="domain" description="Helicase ATP-binding" evidence="7">
    <location>
        <begin position="468"/>
        <end position="660"/>
    </location>
</feature>
<dbReference type="eggNOG" id="KOG1002">
    <property type="taxonomic scope" value="Eukaryota"/>
</dbReference>
<feature type="domain" description="Helicase C-terminal" evidence="8">
    <location>
        <begin position="1007"/>
        <end position="1157"/>
    </location>
</feature>
<gene>
    <name evidence="9" type="ORF">COCCADRAFT_3376</name>
</gene>
<evidence type="ECO:0000259" key="7">
    <source>
        <dbReference type="PROSITE" id="PS51192"/>
    </source>
</evidence>
<dbReference type="InterPro" id="IPR027417">
    <property type="entry name" value="P-loop_NTPase"/>
</dbReference>
<dbReference type="HOGENOM" id="CLU_000315_3_1_1"/>
<dbReference type="GO" id="GO:0008094">
    <property type="term" value="F:ATP-dependent activity, acting on DNA"/>
    <property type="evidence" value="ECO:0007669"/>
    <property type="project" value="TreeGrafter"/>
</dbReference>
<dbReference type="EMBL" id="KI964576">
    <property type="protein sequence ID" value="EUC35347.1"/>
    <property type="molecule type" value="Genomic_DNA"/>
</dbReference>
<dbReference type="SUPFAM" id="SSF52540">
    <property type="entry name" value="P-loop containing nucleoside triphosphate hydrolases"/>
    <property type="match status" value="2"/>
</dbReference>
<feature type="compositionally biased region" description="Basic residues" evidence="6">
    <location>
        <begin position="175"/>
        <end position="186"/>
    </location>
</feature>
<dbReference type="SMART" id="SM00490">
    <property type="entry name" value="HELICc"/>
    <property type="match status" value="1"/>
</dbReference>
<dbReference type="GO" id="GO:0005634">
    <property type="term" value="C:nucleus"/>
    <property type="evidence" value="ECO:0007669"/>
    <property type="project" value="TreeGrafter"/>
</dbReference>
<feature type="compositionally biased region" description="Acidic residues" evidence="6">
    <location>
        <begin position="842"/>
        <end position="858"/>
    </location>
</feature>
<evidence type="ECO:0000256" key="1">
    <source>
        <dbReference type="ARBA" id="ARBA00022741"/>
    </source>
</evidence>
<feature type="compositionally biased region" description="Basic residues" evidence="6">
    <location>
        <begin position="969"/>
        <end position="980"/>
    </location>
</feature>
<organism evidence="9 10">
    <name type="scientific">Cochliobolus carbonum (strain 26-R-13)</name>
    <name type="common">Maize leaf spot fungus</name>
    <name type="synonym">Bipolaris zeicola</name>
    <dbReference type="NCBI Taxonomy" id="930089"/>
    <lineage>
        <taxon>Eukaryota</taxon>
        <taxon>Fungi</taxon>
        <taxon>Dikarya</taxon>
        <taxon>Ascomycota</taxon>
        <taxon>Pezizomycotina</taxon>
        <taxon>Dothideomycetes</taxon>
        <taxon>Pleosporomycetidae</taxon>
        <taxon>Pleosporales</taxon>
        <taxon>Pleosporineae</taxon>
        <taxon>Pleosporaceae</taxon>
        <taxon>Bipolaris</taxon>
    </lineage>
</organism>
<reference evidence="9 10" key="1">
    <citation type="journal article" date="2013" name="PLoS Genet.">
        <title>Comparative genome structure, secondary metabolite, and effector coding capacity across Cochliobolus pathogens.</title>
        <authorList>
            <person name="Condon B.J."/>
            <person name="Leng Y."/>
            <person name="Wu D."/>
            <person name="Bushley K.E."/>
            <person name="Ohm R.A."/>
            <person name="Otillar R."/>
            <person name="Martin J."/>
            <person name="Schackwitz W."/>
            <person name="Grimwood J."/>
            <person name="MohdZainudin N."/>
            <person name="Xue C."/>
            <person name="Wang R."/>
            <person name="Manning V.A."/>
            <person name="Dhillon B."/>
            <person name="Tu Z.J."/>
            <person name="Steffenson B.J."/>
            <person name="Salamov A."/>
            <person name="Sun H."/>
            <person name="Lowry S."/>
            <person name="LaButti K."/>
            <person name="Han J."/>
            <person name="Copeland A."/>
            <person name="Lindquist E."/>
            <person name="Barry K."/>
            <person name="Schmutz J."/>
            <person name="Baker S.E."/>
            <person name="Ciuffetti L.M."/>
            <person name="Grigoriev I.V."/>
            <person name="Zhong S."/>
            <person name="Turgeon B.G."/>
        </authorList>
    </citation>
    <scope>NUCLEOTIDE SEQUENCE [LARGE SCALE GENOMIC DNA]</scope>
    <source>
        <strain evidence="9 10">26-R-13</strain>
    </source>
</reference>
<keyword evidence="10" id="KW-1185">Reference proteome</keyword>
<dbReference type="PANTHER" id="PTHR45626">
    <property type="entry name" value="TRANSCRIPTION TERMINATION FACTOR 2-RELATED"/>
    <property type="match status" value="1"/>
</dbReference>
<dbReference type="InterPro" id="IPR001650">
    <property type="entry name" value="Helicase_C-like"/>
</dbReference>
<dbReference type="OrthoDB" id="448448at2759"/>
<evidence type="ECO:0000256" key="5">
    <source>
        <dbReference type="SAM" id="Coils"/>
    </source>
</evidence>
<evidence type="ECO:0000256" key="3">
    <source>
        <dbReference type="ARBA" id="ARBA00022806"/>
    </source>
</evidence>
<dbReference type="RefSeq" id="XP_007710286.1">
    <property type="nucleotide sequence ID" value="XM_007712096.1"/>
</dbReference>
<dbReference type="InterPro" id="IPR000330">
    <property type="entry name" value="SNF2_N"/>
</dbReference>
<dbReference type="KEGG" id="bze:COCCADRAFT_3376"/>
<dbReference type="PROSITE" id="PS51194">
    <property type="entry name" value="HELICASE_CTER"/>
    <property type="match status" value="1"/>
</dbReference>
<dbReference type="AlphaFoldDB" id="W6Y6Z0"/>
<evidence type="ECO:0000256" key="6">
    <source>
        <dbReference type="SAM" id="MobiDB-lite"/>
    </source>
</evidence>
<dbReference type="SMART" id="SM00487">
    <property type="entry name" value="DEXDc"/>
    <property type="match status" value="1"/>
</dbReference>
<evidence type="ECO:0000256" key="2">
    <source>
        <dbReference type="ARBA" id="ARBA00022801"/>
    </source>
</evidence>